<evidence type="ECO:0000256" key="8">
    <source>
        <dbReference type="SAM" id="SignalP"/>
    </source>
</evidence>
<dbReference type="GO" id="GO:0015483">
    <property type="term" value="F:long-chain fatty acid transporting porin activity"/>
    <property type="evidence" value="ECO:0007669"/>
    <property type="project" value="TreeGrafter"/>
</dbReference>
<dbReference type="PANTHER" id="PTHR35093:SF8">
    <property type="entry name" value="OUTER MEMBRANE PROTEIN NMB0088-RELATED"/>
    <property type="match status" value="1"/>
</dbReference>
<evidence type="ECO:0000313" key="9">
    <source>
        <dbReference type="EMBL" id="OEF94001.1"/>
    </source>
</evidence>
<protein>
    <submittedName>
        <fullName evidence="9">Long-chain fatty acid ABC transporter</fullName>
    </submittedName>
</protein>
<dbReference type="PANTHER" id="PTHR35093">
    <property type="entry name" value="OUTER MEMBRANE PROTEIN NMB0088-RELATED"/>
    <property type="match status" value="1"/>
</dbReference>
<name>A0A1E5FU09_VIBSP</name>
<comment type="similarity">
    <text evidence="2">Belongs to the OmpP1/FadL family.</text>
</comment>
<dbReference type="EMBL" id="AJZD02000085">
    <property type="protein sequence ID" value="OEF94001.1"/>
    <property type="molecule type" value="Genomic_DNA"/>
</dbReference>
<dbReference type="RefSeq" id="WP_019822920.1">
    <property type="nucleotide sequence ID" value="NZ_AJZD02000085.1"/>
</dbReference>
<evidence type="ECO:0000313" key="10">
    <source>
        <dbReference type="Proteomes" id="UP000094802"/>
    </source>
</evidence>
<dbReference type="Gene3D" id="2.40.160.60">
    <property type="entry name" value="Outer membrane protein transport protein (OMPP1/FadL/TodX)"/>
    <property type="match status" value="1"/>
</dbReference>
<keyword evidence="7" id="KW-0998">Cell outer membrane</keyword>
<dbReference type="OrthoDB" id="19849at2"/>
<accession>A0A1E5FU09</accession>
<organism evidence="9 10">
    <name type="scientific">Vibrio splendidus 12E03</name>
    <dbReference type="NCBI Taxonomy" id="1191305"/>
    <lineage>
        <taxon>Bacteria</taxon>
        <taxon>Pseudomonadati</taxon>
        <taxon>Pseudomonadota</taxon>
        <taxon>Gammaproteobacteria</taxon>
        <taxon>Vibrionales</taxon>
        <taxon>Vibrionaceae</taxon>
        <taxon>Vibrio</taxon>
    </lineage>
</organism>
<comment type="caution">
    <text evidence="9">The sequence shown here is derived from an EMBL/GenBank/DDBJ whole genome shotgun (WGS) entry which is preliminary data.</text>
</comment>
<evidence type="ECO:0000256" key="7">
    <source>
        <dbReference type="ARBA" id="ARBA00023237"/>
    </source>
</evidence>
<evidence type="ECO:0000256" key="6">
    <source>
        <dbReference type="ARBA" id="ARBA00023136"/>
    </source>
</evidence>
<dbReference type="SUPFAM" id="SSF56935">
    <property type="entry name" value="Porins"/>
    <property type="match status" value="1"/>
</dbReference>
<evidence type="ECO:0000256" key="3">
    <source>
        <dbReference type="ARBA" id="ARBA00022452"/>
    </source>
</evidence>
<evidence type="ECO:0000256" key="1">
    <source>
        <dbReference type="ARBA" id="ARBA00004571"/>
    </source>
</evidence>
<keyword evidence="5 8" id="KW-0732">Signal</keyword>
<gene>
    <name evidence="9" type="ORF">A142_18840</name>
</gene>
<evidence type="ECO:0000256" key="4">
    <source>
        <dbReference type="ARBA" id="ARBA00022692"/>
    </source>
</evidence>
<keyword evidence="3" id="KW-1134">Transmembrane beta strand</keyword>
<reference evidence="9 10" key="1">
    <citation type="journal article" date="2012" name="Science">
        <title>Ecological populations of bacteria act as socially cohesive units of antibiotic production and resistance.</title>
        <authorList>
            <person name="Cordero O.X."/>
            <person name="Wildschutte H."/>
            <person name="Kirkup B."/>
            <person name="Proehl S."/>
            <person name="Ngo L."/>
            <person name="Hussain F."/>
            <person name="Le Roux F."/>
            <person name="Mincer T."/>
            <person name="Polz M.F."/>
        </authorList>
    </citation>
    <scope>NUCLEOTIDE SEQUENCE [LARGE SCALE GENOMIC DNA]</scope>
    <source>
        <strain evidence="9 10">12E03</strain>
    </source>
</reference>
<evidence type="ECO:0000256" key="5">
    <source>
        <dbReference type="ARBA" id="ARBA00022729"/>
    </source>
</evidence>
<keyword evidence="4" id="KW-0812">Transmembrane</keyword>
<sequence length="377" mass="40566">MKMTQVALNVVVACATLTPFWVNSAGLSMSQIATTKSVATAGAANVTNSSDSSATISNAAALSGIEDRSYVSGAQYINVFNQFTRDDSGESTEASKGLIAPHASYAKRVNKKAVLGISLHSAGGLGAEYSNGVGANPINAISENAIAVVDITTGVSYQVTDKLSLGGSLILQYMKIDVVGGVNTQLEELATGDSVAPSFALSSYYTLSDNTHLGMQYRHKTDHEIDIETSLDVNPTANLSWVTSIDLGLKHALSKQTDLMVNAKFENWEDYDDKYTWTYSIGVGAAHKMDKFTIYGGASYDSSPVNENERDVLLPVDQQWRIGFGSEYELESGNKLGLAYQYQNNGIADITADNVTLQPTGSYEDNRIHFVTLSYRH</sequence>
<dbReference type="Proteomes" id="UP000094802">
    <property type="component" value="Unassembled WGS sequence"/>
</dbReference>
<comment type="subcellular location">
    <subcellularLocation>
        <location evidence="1">Cell outer membrane</location>
        <topology evidence="1">Multi-pass membrane protein</topology>
    </subcellularLocation>
</comment>
<keyword evidence="6" id="KW-0472">Membrane</keyword>
<proteinExistence type="inferred from homology"/>
<evidence type="ECO:0000256" key="2">
    <source>
        <dbReference type="ARBA" id="ARBA00008163"/>
    </source>
</evidence>
<dbReference type="InterPro" id="IPR005017">
    <property type="entry name" value="OMPP1/FadL/TodX"/>
</dbReference>
<dbReference type="Pfam" id="PF03349">
    <property type="entry name" value="Toluene_X"/>
    <property type="match status" value="1"/>
</dbReference>
<dbReference type="GO" id="GO:0009279">
    <property type="term" value="C:cell outer membrane"/>
    <property type="evidence" value="ECO:0007669"/>
    <property type="project" value="UniProtKB-SubCell"/>
</dbReference>
<feature type="chain" id="PRO_5009176721" evidence="8">
    <location>
        <begin position="25"/>
        <end position="377"/>
    </location>
</feature>
<feature type="signal peptide" evidence="8">
    <location>
        <begin position="1"/>
        <end position="24"/>
    </location>
</feature>
<dbReference type="AlphaFoldDB" id="A0A1E5FU09"/>